<accession>A0ABV9ZBW9</accession>
<feature type="region of interest" description="Disordered" evidence="1">
    <location>
        <begin position="184"/>
        <end position="216"/>
    </location>
</feature>
<evidence type="ECO:0000313" key="4">
    <source>
        <dbReference type="Proteomes" id="UP001596175"/>
    </source>
</evidence>
<evidence type="ECO:0000256" key="1">
    <source>
        <dbReference type="SAM" id="MobiDB-lite"/>
    </source>
</evidence>
<feature type="transmembrane region" description="Helical" evidence="2">
    <location>
        <begin position="83"/>
        <end position="104"/>
    </location>
</feature>
<proteinExistence type="predicted"/>
<dbReference type="SUPFAM" id="SSF103473">
    <property type="entry name" value="MFS general substrate transporter"/>
    <property type="match status" value="1"/>
</dbReference>
<dbReference type="Proteomes" id="UP001596175">
    <property type="component" value="Unassembled WGS sequence"/>
</dbReference>
<protein>
    <submittedName>
        <fullName evidence="3">Uncharacterized protein</fullName>
    </submittedName>
</protein>
<keyword evidence="2" id="KW-0812">Transmembrane</keyword>
<feature type="transmembrane region" description="Helical" evidence="2">
    <location>
        <begin position="138"/>
        <end position="157"/>
    </location>
</feature>
<comment type="caution">
    <text evidence="3">The sequence shown here is derived from an EMBL/GenBank/DDBJ whole genome shotgun (WGS) entry which is preliminary data.</text>
</comment>
<feature type="transmembrane region" description="Helical" evidence="2">
    <location>
        <begin position="111"/>
        <end position="132"/>
    </location>
</feature>
<keyword evidence="2" id="KW-0472">Membrane</keyword>
<organism evidence="3 4">
    <name type="scientific">Actinomycetospora rhizophila</name>
    <dbReference type="NCBI Taxonomy" id="1416876"/>
    <lineage>
        <taxon>Bacteria</taxon>
        <taxon>Bacillati</taxon>
        <taxon>Actinomycetota</taxon>
        <taxon>Actinomycetes</taxon>
        <taxon>Pseudonocardiales</taxon>
        <taxon>Pseudonocardiaceae</taxon>
        <taxon>Actinomycetospora</taxon>
    </lineage>
</organism>
<gene>
    <name evidence="3" type="ORF">ACFPK1_12720</name>
</gene>
<evidence type="ECO:0000256" key="2">
    <source>
        <dbReference type="SAM" id="Phobius"/>
    </source>
</evidence>
<dbReference type="RefSeq" id="WP_378021286.1">
    <property type="nucleotide sequence ID" value="NZ_JBHSKG010000005.1"/>
</dbReference>
<sequence length="216" mass="23822">MIGNKIADVITTIGVPTFLAAGLVLSLAAAGRVPSSVRVPAYAGFWVGILACTAYALLLPHLVPYLPLQMVAPNPPSPASLHRLMSSGAVGILVGVAGLGLFGLLRRSRWVGVVCFCQSLGSSGLLLSYYVVDGWKEIIVGLAMGCALGTFLLFLIPRRINEWAVERYEDRTIRRRRERVKRKNDQRVDRARRREPRDRPPTGRSRGWGRLLRGHR</sequence>
<dbReference type="InterPro" id="IPR036259">
    <property type="entry name" value="MFS_trans_sf"/>
</dbReference>
<feature type="transmembrane region" description="Helical" evidence="2">
    <location>
        <begin position="6"/>
        <end position="30"/>
    </location>
</feature>
<keyword evidence="4" id="KW-1185">Reference proteome</keyword>
<reference evidence="4" key="1">
    <citation type="journal article" date="2019" name="Int. J. Syst. Evol. Microbiol.">
        <title>The Global Catalogue of Microorganisms (GCM) 10K type strain sequencing project: providing services to taxonomists for standard genome sequencing and annotation.</title>
        <authorList>
            <consortium name="The Broad Institute Genomics Platform"/>
            <consortium name="The Broad Institute Genome Sequencing Center for Infectious Disease"/>
            <person name="Wu L."/>
            <person name="Ma J."/>
        </authorList>
    </citation>
    <scope>NUCLEOTIDE SEQUENCE [LARGE SCALE GENOMIC DNA]</scope>
    <source>
        <strain evidence="4">XZYJ18</strain>
    </source>
</reference>
<keyword evidence="2" id="KW-1133">Transmembrane helix</keyword>
<dbReference type="EMBL" id="JBHSKG010000005">
    <property type="protein sequence ID" value="MFC5139098.1"/>
    <property type="molecule type" value="Genomic_DNA"/>
</dbReference>
<feature type="compositionally biased region" description="Low complexity" evidence="1">
    <location>
        <begin position="202"/>
        <end position="216"/>
    </location>
</feature>
<feature type="transmembrane region" description="Helical" evidence="2">
    <location>
        <begin position="42"/>
        <end position="63"/>
    </location>
</feature>
<name>A0ABV9ZBW9_9PSEU</name>
<evidence type="ECO:0000313" key="3">
    <source>
        <dbReference type="EMBL" id="MFC5139098.1"/>
    </source>
</evidence>